<evidence type="ECO:0000313" key="2">
    <source>
        <dbReference type="Proteomes" id="UP001239668"/>
    </source>
</evidence>
<reference evidence="1 2" key="1">
    <citation type="submission" date="2021-08" db="EMBL/GenBank/DDBJ databases">
        <title>Characterization of phages by metagenomic analysis of hospital wastewater samples.</title>
        <authorList>
            <person name="Salih H."/>
            <person name="Karaynir A."/>
            <person name="Yalcin M."/>
            <person name="Oryasin E."/>
            <person name="Holyavkin C."/>
            <person name="Bozdogan B."/>
        </authorList>
    </citation>
    <scope>NUCLEOTIDE SEQUENCE [LARGE SCALE GENOMIC DNA]</scope>
</reference>
<organism evidence="1 2">
    <name type="scientific">Escherichia phage RP3</name>
    <dbReference type="NCBI Taxonomy" id="2867296"/>
    <lineage>
        <taxon>Viruses</taxon>
        <taxon>Duplodnaviria</taxon>
        <taxon>Heunggongvirae</taxon>
        <taxon>Uroviricota</taxon>
        <taxon>Caudoviricetes</taxon>
        <taxon>Andersonviridae</taxon>
        <taxon>Ounavirinae</taxon>
        <taxon>Felixounavirus</taxon>
        <taxon>Felixounavirus RP3</taxon>
    </lineage>
</organism>
<protein>
    <submittedName>
        <fullName evidence="1">Uncharacterized protein</fullName>
    </submittedName>
</protein>
<evidence type="ECO:0000313" key="1">
    <source>
        <dbReference type="EMBL" id="UKH47878.1"/>
    </source>
</evidence>
<proteinExistence type="predicted"/>
<dbReference type="EMBL" id="MZ956763">
    <property type="protein sequence ID" value="UKH47878.1"/>
    <property type="molecule type" value="Genomic_DNA"/>
</dbReference>
<name>A0ABY3THS1_9CAUD</name>
<accession>A0ABY3THS1</accession>
<keyword evidence="2" id="KW-1185">Reference proteome</keyword>
<sequence length="31" mass="3642">MQVGGCRWGCRHFSQGYHIRKEKSTEKFVAD</sequence>
<dbReference type="Proteomes" id="UP001239668">
    <property type="component" value="Segment"/>
</dbReference>